<accession>A0ABS2SGR6</accession>
<dbReference type="RefSeq" id="WP_204514394.1">
    <property type="nucleotide sequence ID" value="NZ_JAFBCP010000001.1"/>
</dbReference>
<keyword evidence="2" id="KW-0812">Transmembrane</keyword>
<dbReference type="Proteomes" id="UP000809290">
    <property type="component" value="Unassembled WGS sequence"/>
</dbReference>
<feature type="transmembrane region" description="Helical" evidence="2">
    <location>
        <begin position="65"/>
        <end position="87"/>
    </location>
</feature>
<feature type="compositionally biased region" description="Polar residues" evidence="1">
    <location>
        <begin position="95"/>
        <end position="104"/>
    </location>
</feature>
<feature type="compositionally biased region" description="Low complexity" evidence="1">
    <location>
        <begin position="48"/>
        <end position="57"/>
    </location>
</feature>
<feature type="compositionally biased region" description="Pro residues" evidence="1">
    <location>
        <begin position="28"/>
        <end position="47"/>
    </location>
</feature>
<evidence type="ECO:0008006" key="5">
    <source>
        <dbReference type="Google" id="ProtNLM"/>
    </source>
</evidence>
<organism evidence="3 4">
    <name type="scientific">Brevibacterium paucivorans</name>
    <dbReference type="NCBI Taxonomy" id="170994"/>
    <lineage>
        <taxon>Bacteria</taxon>
        <taxon>Bacillati</taxon>
        <taxon>Actinomycetota</taxon>
        <taxon>Actinomycetes</taxon>
        <taxon>Micrococcales</taxon>
        <taxon>Brevibacteriaceae</taxon>
        <taxon>Brevibacterium</taxon>
    </lineage>
</organism>
<reference evidence="3 4" key="1">
    <citation type="submission" date="2021-01" db="EMBL/GenBank/DDBJ databases">
        <title>Sequencing the genomes of 1000 actinobacteria strains.</title>
        <authorList>
            <person name="Klenk H.-P."/>
        </authorList>
    </citation>
    <scope>NUCLEOTIDE SEQUENCE [LARGE SCALE GENOMIC DNA]</scope>
    <source>
        <strain evidence="3 4">DSM 13657</strain>
    </source>
</reference>
<dbReference type="EMBL" id="JAFBCP010000001">
    <property type="protein sequence ID" value="MBM7815446.1"/>
    <property type="molecule type" value="Genomic_DNA"/>
</dbReference>
<feature type="region of interest" description="Disordered" evidence="1">
    <location>
        <begin position="1"/>
        <end position="59"/>
    </location>
</feature>
<evidence type="ECO:0000256" key="1">
    <source>
        <dbReference type="SAM" id="MobiDB-lite"/>
    </source>
</evidence>
<keyword evidence="4" id="KW-1185">Reference proteome</keyword>
<keyword evidence="2" id="KW-1133">Transmembrane helix</keyword>
<evidence type="ECO:0000313" key="4">
    <source>
        <dbReference type="Proteomes" id="UP000809290"/>
    </source>
</evidence>
<keyword evidence="2" id="KW-0472">Membrane</keyword>
<evidence type="ECO:0000256" key="2">
    <source>
        <dbReference type="SAM" id="Phobius"/>
    </source>
</evidence>
<sequence>MSNNFNPQKVAHFKSKFAKPSSNAQPTPQAPPAPAAPAQPQVIPPQPATAQPATASADGSKTSRILMGVSALILVAALAVGGTYLFMRNDDGTVSSQGTATEDQPATGDEDQPAAGPDQASLADDETVDTAPDGADDSGTSDDSDYAGTSGTSSEENLDQKVEDDKVVVEQNLIGKWVPQIASKKVGMEADGKVWDADAIYEEHQELANEYGTSQVLLLKSEDYASYRQPGYYVTVIDSSYDNPDDALQWCTFHSLDADHCYAKQINTTGGPDGTTRLQK</sequence>
<protein>
    <recommendedName>
        <fullName evidence="5">Protein kinase</fullName>
    </recommendedName>
</protein>
<feature type="region of interest" description="Disordered" evidence="1">
    <location>
        <begin position="95"/>
        <end position="163"/>
    </location>
</feature>
<comment type="caution">
    <text evidence="3">The sequence shown here is derived from an EMBL/GenBank/DDBJ whole genome shotgun (WGS) entry which is preliminary data.</text>
</comment>
<feature type="compositionally biased region" description="Acidic residues" evidence="1">
    <location>
        <begin position="123"/>
        <end position="145"/>
    </location>
</feature>
<name>A0ABS2SGR6_9MICO</name>
<proteinExistence type="predicted"/>
<evidence type="ECO:0000313" key="3">
    <source>
        <dbReference type="EMBL" id="MBM7815446.1"/>
    </source>
</evidence>
<gene>
    <name evidence="3" type="ORF">JOE56_000140</name>
</gene>